<organism evidence="2 3">
    <name type="scientific">Mycena sanguinolenta</name>
    <dbReference type="NCBI Taxonomy" id="230812"/>
    <lineage>
        <taxon>Eukaryota</taxon>
        <taxon>Fungi</taxon>
        <taxon>Dikarya</taxon>
        <taxon>Basidiomycota</taxon>
        <taxon>Agaricomycotina</taxon>
        <taxon>Agaricomycetes</taxon>
        <taxon>Agaricomycetidae</taxon>
        <taxon>Agaricales</taxon>
        <taxon>Marasmiineae</taxon>
        <taxon>Mycenaceae</taxon>
        <taxon>Mycena</taxon>
    </lineage>
</organism>
<proteinExistence type="predicted"/>
<comment type="caution">
    <text evidence="2">The sequence shown here is derived from an EMBL/GenBank/DDBJ whole genome shotgun (WGS) entry which is preliminary data.</text>
</comment>
<dbReference type="EMBL" id="JACAZH010000017">
    <property type="protein sequence ID" value="KAF7348135.1"/>
    <property type="molecule type" value="Genomic_DNA"/>
</dbReference>
<dbReference type="Proteomes" id="UP000623467">
    <property type="component" value="Unassembled WGS sequence"/>
</dbReference>
<dbReference type="OrthoDB" id="10599686at2759"/>
<reference evidence="2" key="1">
    <citation type="submission" date="2020-05" db="EMBL/GenBank/DDBJ databases">
        <title>Mycena genomes resolve the evolution of fungal bioluminescence.</title>
        <authorList>
            <person name="Tsai I.J."/>
        </authorList>
    </citation>
    <scope>NUCLEOTIDE SEQUENCE</scope>
    <source>
        <strain evidence="2">160909Yilan</strain>
    </source>
</reference>
<evidence type="ECO:0000256" key="1">
    <source>
        <dbReference type="SAM" id="MobiDB-lite"/>
    </source>
</evidence>
<feature type="region of interest" description="Disordered" evidence="1">
    <location>
        <begin position="104"/>
        <end position="164"/>
    </location>
</feature>
<protein>
    <submittedName>
        <fullName evidence="2">Uncharacterized protein</fullName>
    </submittedName>
</protein>
<dbReference type="AlphaFoldDB" id="A0A8H6XU23"/>
<feature type="compositionally biased region" description="Basic and acidic residues" evidence="1">
    <location>
        <begin position="150"/>
        <end position="164"/>
    </location>
</feature>
<feature type="compositionally biased region" description="Basic and acidic residues" evidence="1">
    <location>
        <begin position="44"/>
        <end position="54"/>
    </location>
</feature>
<sequence>MPSKTRRPAREKALLKAYVRYNNGRQRRELERRHAASRLLSQNRQEKSQDRSLDDFSSLSSDDSSESESDSDRSSGDDWVDILGPDWRFASDMLSDQSSIAITGFTSHSDDSESMPDLRSVGSDSSSSELAEWDSLSDWSGAAGDDEESSDKGRENISLEKNKE</sequence>
<evidence type="ECO:0000313" key="2">
    <source>
        <dbReference type="EMBL" id="KAF7348135.1"/>
    </source>
</evidence>
<feature type="region of interest" description="Disordered" evidence="1">
    <location>
        <begin position="25"/>
        <end position="79"/>
    </location>
</feature>
<evidence type="ECO:0000313" key="3">
    <source>
        <dbReference type="Proteomes" id="UP000623467"/>
    </source>
</evidence>
<gene>
    <name evidence="2" type="ORF">MSAN_01766300</name>
</gene>
<accession>A0A8H6XU23</accession>
<feature type="compositionally biased region" description="Low complexity" evidence="1">
    <location>
        <begin position="117"/>
        <end position="138"/>
    </location>
</feature>
<keyword evidence="3" id="KW-1185">Reference proteome</keyword>
<name>A0A8H6XU23_9AGAR</name>